<sequence length="125" mass="14524">MQRENNIKLVKHVIRGLGAEKTDKELMRVSKAAPVVSELVAGFESSGTKRKKRKSKSLKEDLFFLSTKLRELRPFKGNRCRQMESFNKLSTNIIGEVEKEKLQEFVIRHSIRAMNKLDFNQDKDD</sequence>
<dbReference type="EMBL" id="JAIWYP010000010">
    <property type="protein sequence ID" value="KAH3751477.1"/>
    <property type="molecule type" value="Genomic_DNA"/>
</dbReference>
<proteinExistence type="predicted"/>
<evidence type="ECO:0000313" key="2">
    <source>
        <dbReference type="Proteomes" id="UP000828390"/>
    </source>
</evidence>
<comment type="caution">
    <text evidence="1">The sequence shown here is derived from an EMBL/GenBank/DDBJ whole genome shotgun (WGS) entry which is preliminary data.</text>
</comment>
<keyword evidence="2" id="KW-1185">Reference proteome</keyword>
<protein>
    <submittedName>
        <fullName evidence="1">Uncharacterized protein</fullName>
    </submittedName>
</protein>
<dbReference type="AlphaFoldDB" id="A0A9D4DNY9"/>
<reference evidence="1" key="2">
    <citation type="submission" date="2020-11" db="EMBL/GenBank/DDBJ databases">
        <authorList>
            <person name="McCartney M.A."/>
            <person name="Auch B."/>
            <person name="Kono T."/>
            <person name="Mallez S."/>
            <person name="Becker A."/>
            <person name="Gohl D.M."/>
            <person name="Silverstein K.A.T."/>
            <person name="Koren S."/>
            <person name="Bechman K.B."/>
            <person name="Herman A."/>
            <person name="Abrahante J.E."/>
            <person name="Garbe J."/>
        </authorList>
    </citation>
    <scope>NUCLEOTIDE SEQUENCE</scope>
    <source>
        <strain evidence="1">Duluth1</strain>
        <tissue evidence="1">Whole animal</tissue>
    </source>
</reference>
<name>A0A9D4DNY9_DREPO</name>
<organism evidence="1 2">
    <name type="scientific">Dreissena polymorpha</name>
    <name type="common">Zebra mussel</name>
    <name type="synonym">Mytilus polymorpha</name>
    <dbReference type="NCBI Taxonomy" id="45954"/>
    <lineage>
        <taxon>Eukaryota</taxon>
        <taxon>Metazoa</taxon>
        <taxon>Spiralia</taxon>
        <taxon>Lophotrochozoa</taxon>
        <taxon>Mollusca</taxon>
        <taxon>Bivalvia</taxon>
        <taxon>Autobranchia</taxon>
        <taxon>Heteroconchia</taxon>
        <taxon>Euheterodonta</taxon>
        <taxon>Imparidentia</taxon>
        <taxon>Neoheterodontei</taxon>
        <taxon>Myida</taxon>
        <taxon>Dreissenoidea</taxon>
        <taxon>Dreissenidae</taxon>
        <taxon>Dreissena</taxon>
    </lineage>
</organism>
<accession>A0A9D4DNY9</accession>
<reference evidence="1" key="1">
    <citation type="journal article" date="2019" name="bioRxiv">
        <title>The Genome of the Zebra Mussel, Dreissena polymorpha: A Resource for Invasive Species Research.</title>
        <authorList>
            <person name="McCartney M.A."/>
            <person name="Auch B."/>
            <person name="Kono T."/>
            <person name="Mallez S."/>
            <person name="Zhang Y."/>
            <person name="Obille A."/>
            <person name="Becker A."/>
            <person name="Abrahante J.E."/>
            <person name="Garbe J."/>
            <person name="Badalamenti J.P."/>
            <person name="Herman A."/>
            <person name="Mangelson H."/>
            <person name="Liachko I."/>
            <person name="Sullivan S."/>
            <person name="Sone E.D."/>
            <person name="Koren S."/>
            <person name="Silverstein K.A.T."/>
            <person name="Beckman K.B."/>
            <person name="Gohl D.M."/>
        </authorList>
    </citation>
    <scope>NUCLEOTIDE SEQUENCE</scope>
    <source>
        <strain evidence="1">Duluth1</strain>
        <tissue evidence="1">Whole animal</tissue>
    </source>
</reference>
<evidence type="ECO:0000313" key="1">
    <source>
        <dbReference type="EMBL" id="KAH3751477.1"/>
    </source>
</evidence>
<gene>
    <name evidence="1" type="ORF">DPMN_186036</name>
</gene>
<dbReference type="Proteomes" id="UP000828390">
    <property type="component" value="Unassembled WGS sequence"/>
</dbReference>